<dbReference type="PANTHER" id="PTHR13878">
    <property type="entry name" value="GULONOLACTONE OXIDASE"/>
    <property type="match status" value="1"/>
</dbReference>
<dbReference type="Pfam" id="PF01565">
    <property type="entry name" value="FAD_binding_4"/>
    <property type="match status" value="1"/>
</dbReference>
<evidence type="ECO:0000259" key="4">
    <source>
        <dbReference type="PROSITE" id="PS51387"/>
    </source>
</evidence>
<gene>
    <name evidence="5" type="ORF">K7432_005371</name>
</gene>
<dbReference type="InterPro" id="IPR050432">
    <property type="entry name" value="FAD-linked_Oxidoreductases_BP"/>
</dbReference>
<reference evidence="5 6" key="1">
    <citation type="submission" date="2023-04" db="EMBL/GenBank/DDBJ databases">
        <title>Genome of Basidiobolus ranarum AG-B5.</title>
        <authorList>
            <person name="Stajich J.E."/>
            <person name="Carter-House D."/>
            <person name="Gryganskyi A."/>
        </authorList>
    </citation>
    <scope>NUCLEOTIDE SEQUENCE [LARGE SCALE GENOMIC DNA]</scope>
    <source>
        <strain evidence="5 6">AG-B5</strain>
    </source>
</reference>
<evidence type="ECO:0000313" key="6">
    <source>
        <dbReference type="Proteomes" id="UP001479436"/>
    </source>
</evidence>
<dbReference type="Gene3D" id="3.30.465.10">
    <property type="match status" value="2"/>
</dbReference>
<organism evidence="5 6">
    <name type="scientific">Basidiobolus ranarum</name>
    <dbReference type="NCBI Taxonomy" id="34480"/>
    <lineage>
        <taxon>Eukaryota</taxon>
        <taxon>Fungi</taxon>
        <taxon>Fungi incertae sedis</taxon>
        <taxon>Zoopagomycota</taxon>
        <taxon>Entomophthoromycotina</taxon>
        <taxon>Basidiobolomycetes</taxon>
        <taxon>Basidiobolales</taxon>
        <taxon>Basidiobolaceae</taxon>
        <taxon>Basidiobolus</taxon>
    </lineage>
</organism>
<dbReference type="SUPFAM" id="SSF56176">
    <property type="entry name" value="FAD-binding/transporter-associated domain-like"/>
    <property type="match status" value="1"/>
</dbReference>
<dbReference type="InterPro" id="IPR036318">
    <property type="entry name" value="FAD-bd_PCMH-like_sf"/>
</dbReference>
<dbReference type="InterPro" id="IPR016169">
    <property type="entry name" value="FAD-bd_PCMH_sub2"/>
</dbReference>
<keyword evidence="6" id="KW-1185">Reference proteome</keyword>
<evidence type="ECO:0000256" key="3">
    <source>
        <dbReference type="SAM" id="SignalP"/>
    </source>
</evidence>
<proteinExistence type="inferred from homology"/>
<keyword evidence="3" id="KW-0732">Signal</keyword>
<dbReference type="InterPro" id="IPR012951">
    <property type="entry name" value="BBE"/>
</dbReference>
<feature type="chain" id="PRO_5046067175" description="FAD-binding PCMH-type domain-containing protein" evidence="3">
    <location>
        <begin position="26"/>
        <end position="575"/>
    </location>
</feature>
<dbReference type="Proteomes" id="UP001479436">
    <property type="component" value="Unassembled WGS sequence"/>
</dbReference>
<dbReference type="InterPro" id="IPR016166">
    <property type="entry name" value="FAD-bd_PCMH"/>
</dbReference>
<dbReference type="EMBL" id="JASJQH010007084">
    <property type="protein sequence ID" value="KAK9718598.1"/>
    <property type="molecule type" value="Genomic_DNA"/>
</dbReference>
<dbReference type="PANTHER" id="PTHR13878:SF91">
    <property type="entry name" value="FAD BINDING DOMAIN PROTEIN (AFU_ORTHOLOGUE AFUA_6G12070)-RELATED"/>
    <property type="match status" value="1"/>
</dbReference>
<name>A0ABR2W3L8_9FUNG</name>
<comment type="similarity">
    <text evidence="1">Belongs to the oxygen-dependent FAD-linked oxidoreductase family.</text>
</comment>
<feature type="domain" description="FAD-binding PCMH-type" evidence="4">
    <location>
        <begin position="121"/>
        <end position="304"/>
    </location>
</feature>
<dbReference type="InterPro" id="IPR006094">
    <property type="entry name" value="Oxid_FAD_bind_N"/>
</dbReference>
<evidence type="ECO:0000256" key="1">
    <source>
        <dbReference type="ARBA" id="ARBA00005466"/>
    </source>
</evidence>
<evidence type="ECO:0000256" key="2">
    <source>
        <dbReference type="ARBA" id="ARBA00023002"/>
    </source>
</evidence>
<sequence>MLLTTMLKVGMPILLTLLTVLSSNAMVSRKCRCLPNNGCWPDDQAWANFNSSLSGRLLMTKPPLYFCHEPHFDEAACNIVRLGYFDGVWRSDQPTALQNTNWEMNGSEGCQNPNKNAPCLQGAIPIYTVNASSVLDIQKAVIFAHQHNLRLVVKNTGHDFLGRSTGPGSLSIWTHHLNTTIFHKSFTPENCDNNIKTSAVSVGAGVQWDHLYQATEEQGVNVVGGAGPTVGAAGGYAQGGGHSPLSVKYGLCVDNVLQYKIITADGKLRTANACQNPDLFWALRGGGGGTFGVVVEVTHKTYKSFENIIGTAYQINATDIASYKDLIKEFIHIQPALSDVGWAGYFSLGDKQLSWAYLFPNSSTSFALATLAPLLSFVGKHSNLTMGGNIYSFPSFHSWYKVFGTESSGTAAILGSRLVPRKNFETKESIDQLTDVLLKVQEKSKYAPIIGHLVAGGAVSRNNGPETSVLPAWRSALWHTIITNGWSGNTTVAEQQRLARDLTNTTKLLRDITPGSGAYLNEADANEPDWQQSFFGSNYLRLKAIKTTYDPYGLFVCRKCVGSEEWSEDLNCPIS</sequence>
<dbReference type="Pfam" id="PF08031">
    <property type="entry name" value="BBE"/>
    <property type="match status" value="1"/>
</dbReference>
<protein>
    <recommendedName>
        <fullName evidence="4">FAD-binding PCMH-type domain-containing protein</fullName>
    </recommendedName>
</protein>
<feature type="signal peptide" evidence="3">
    <location>
        <begin position="1"/>
        <end position="25"/>
    </location>
</feature>
<dbReference type="PROSITE" id="PS51387">
    <property type="entry name" value="FAD_PCMH"/>
    <property type="match status" value="1"/>
</dbReference>
<evidence type="ECO:0000313" key="5">
    <source>
        <dbReference type="EMBL" id="KAK9718598.1"/>
    </source>
</evidence>
<keyword evidence="2" id="KW-0560">Oxidoreductase</keyword>
<comment type="caution">
    <text evidence="5">The sequence shown here is derived from an EMBL/GenBank/DDBJ whole genome shotgun (WGS) entry which is preliminary data.</text>
</comment>
<accession>A0ABR2W3L8</accession>